<accession>A0A232LTP4</accession>
<feature type="region of interest" description="Disordered" evidence="1">
    <location>
        <begin position="1"/>
        <end position="27"/>
    </location>
</feature>
<gene>
    <name evidence="2" type="ORF">Egran_04726</name>
</gene>
<feature type="non-terminal residue" evidence="2">
    <location>
        <position position="90"/>
    </location>
</feature>
<evidence type="ECO:0000256" key="1">
    <source>
        <dbReference type="SAM" id="MobiDB-lite"/>
    </source>
</evidence>
<reference evidence="2 3" key="1">
    <citation type="journal article" date="2015" name="Environ. Microbiol.">
        <title>Metagenome sequence of Elaphomyces granulatus from sporocarp tissue reveals Ascomycota ectomycorrhizal fingerprints of genome expansion and a Proteobacteria-rich microbiome.</title>
        <authorList>
            <person name="Quandt C.A."/>
            <person name="Kohler A."/>
            <person name="Hesse C.N."/>
            <person name="Sharpton T.J."/>
            <person name="Martin F."/>
            <person name="Spatafora J.W."/>
        </authorList>
    </citation>
    <scope>NUCLEOTIDE SEQUENCE [LARGE SCALE GENOMIC DNA]</scope>
    <source>
        <strain evidence="2 3">OSC145934</strain>
    </source>
</reference>
<dbReference type="OrthoDB" id="4356562at2759"/>
<protein>
    <submittedName>
        <fullName evidence="2">Uncharacterized protein</fullName>
    </submittedName>
</protein>
<sequence length="90" mass="10194">MAPNREISADVSESNIIEGPRTRKRSDRRQVYLTDLQNANELPAFYATFGTGLTAGTKRYHRDELPSPPKSWAQMLRHPHKEGFLAAAQK</sequence>
<organism evidence="2 3">
    <name type="scientific">Elaphomyces granulatus</name>
    <dbReference type="NCBI Taxonomy" id="519963"/>
    <lineage>
        <taxon>Eukaryota</taxon>
        <taxon>Fungi</taxon>
        <taxon>Dikarya</taxon>
        <taxon>Ascomycota</taxon>
        <taxon>Pezizomycotina</taxon>
        <taxon>Eurotiomycetes</taxon>
        <taxon>Eurotiomycetidae</taxon>
        <taxon>Eurotiales</taxon>
        <taxon>Elaphomycetaceae</taxon>
        <taxon>Elaphomyces</taxon>
    </lineage>
</organism>
<dbReference type="EMBL" id="NPHW01004797">
    <property type="protein sequence ID" value="OXV07509.1"/>
    <property type="molecule type" value="Genomic_DNA"/>
</dbReference>
<dbReference type="Proteomes" id="UP000243515">
    <property type="component" value="Unassembled WGS sequence"/>
</dbReference>
<proteinExistence type="predicted"/>
<keyword evidence="3" id="KW-1185">Reference proteome</keyword>
<evidence type="ECO:0000313" key="2">
    <source>
        <dbReference type="EMBL" id="OXV07509.1"/>
    </source>
</evidence>
<comment type="caution">
    <text evidence="2">The sequence shown here is derived from an EMBL/GenBank/DDBJ whole genome shotgun (WGS) entry which is preliminary data.</text>
</comment>
<name>A0A232LTP4_9EURO</name>
<dbReference type="AlphaFoldDB" id="A0A232LTP4"/>
<evidence type="ECO:0000313" key="3">
    <source>
        <dbReference type="Proteomes" id="UP000243515"/>
    </source>
</evidence>